<gene>
    <name evidence="3" type="ORF">HNAJ_LOCUS1822</name>
</gene>
<dbReference type="SUPFAM" id="SSF47769">
    <property type="entry name" value="SAM/Pointed domain"/>
    <property type="match status" value="1"/>
</dbReference>
<feature type="compositionally biased region" description="Pro residues" evidence="1">
    <location>
        <begin position="537"/>
        <end position="551"/>
    </location>
</feature>
<dbReference type="Proteomes" id="UP000278807">
    <property type="component" value="Unassembled WGS sequence"/>
</dbReference>
<dbReference type="Gene3D" id="1.25.10.10">
    <property type="entry name" value="Leucine-rich Repeat Variant"/>
    <property type="match status" value="1"/>
</dbReference>
<dbReference type="InterPro" id="IPR000157">
    <property type="entry name" value="TIR_dom"/>
</dbReference>
<dbReference type="SUPFAM" id="SSF48371">
    <property type="entry name" value="ARM repeat"/>
    <property type="match status" value="1"/>
</dbReference>
<name>A0A0R3T445_RODNA</name>
<dbReference type="PANTHER" id="PTHR46270">
    <property type="entry name" value="ARMADILLO-TYPE FOLD-RELATED"/>
    <property type="match status" value="1"/>
</dbReference>
<dbReference type="PANTHER" id="PTHR46270:SF2">
    <property type="entry name" value="TIR DOMAIN-CONTAINING PROTEIN"/>
    <property type="match status" value="1"/>
</dbReference>
<dbReference type="InterPro" id="IPR016024">
    <property type="entry name" value="ARM-type_fold"/>
</dbReference>
<dbReference type="InterPro" id="IPR035897">
    <property type="entry name" value="Toll_tir_struct_dom_sf"/>
</dbReference>
<keyword evidence="4" id="KW-1185">Reference proteome</keyword>
<evidence type="ECO:0000313" key="3">
    <source>
        <dbReference type="EMBL" id="VDN97681.1"/>
    </source>
</evidence>
<dbReference type="InterPro" id="IPR011989">
    <property type="entry name" value="ARM-like"/>
</dbReference>
<reference evidence="5" key="1">
    <citation type="submission" date="2017-02" db="UniProtKB">
        <authorList>
            <consortium name="WormBaseParasite"/>
        </authorList>
    </citation>
    <scope>IDENTIFICATION</scope>
</reference>
<dbReference type="AlphaFoldDB" id="A0A0R3T445"/>
<organism evidence="5">
    <name type="scientific">Rodentolepis nana</name>
    <name type="common">Dwarf tapeworm</name>
    <name type="synonym">Hymenolepis nana</name>
    <dbReference type="NCBI Taxonomy" id="102285"/>
    <lineage>
        <taxon>Eukaryota</taxon>
        <taxon>Metazoa</taxon>
        <taxon>Spiralia</taxon>
        <taxon>Lophotrochozoa</taxon>
        <taxon>Platyhelminthes</taxon>
        <taxon>Cestoda</taxon>
        <taxon>Eucestoda</taxon>
        <taxon>Cyclophyllidea</taxon>
        <taxon>Hymenolepididae</taxon>
        <taxon>Rodentolepis</taxon>
    </lineage>
</organism>
<feature type="region of interest" description="Disordered" evidence="1">
    <location>
        <begin position="528"/>
        <end position="587"/>
    </location>
</feature>
<dbReference type="Pfam" id="PF13676">
    <property type="entry name" value="TIR_2"/>
    <property type="match status" value="1"/>
</dbReference>
<reference evidence="3 4" key="2">
    <citation type="submission" date="2018-11" db="EMBL/GenBank/DDBJ databases">
        <authorList>
            <consortium name="Pathogen Informatics"/>
        </authorList>
    </citation>
    <scope>NUCLEOTIDE SEQUENCE [LARGE SCALE GENOMIC DNA]</scope>
</reference>
<feature type="domain" description="TIR" evidence="2">
    <location>
        <begin position="397"/>
        <end position="516"/>
    </location>
</feature>
<dbReference type="EMBL" id="UZAE01000775">
    <property type="protein sequence ID" value="VDN97681.1"/>
    <property type="molecule type" value="Genomic_DNA"/>
</dbReference>
<dbReference type="Gene3D" id="3.40.50.10140">
    <property type="entry name" value="Toll/interleukin-1 receptor homology (TIR) domain"/>
    <property type="match status" value="1"/>
</dbReference>
<protein>
    <submittedName>
        <fullName evidence="5">TIR domain-containing protein</fullName>
    </submittedName>
</protein>
<dbReference type="Gene3D" id="1.10.150.50">
    <property type="entry name" value="Transcription Factor, Ets-1"/>
    <property type="match status" value="1"/>
</dbReference>
<proteinExistence type="predicted"/>
<dbReference type="STRING" id="102285.A0A0R3T445"/>
<dbReference type="InterPro" id="IPR013761">
    <property type="entry name" value="SAM/pointed_sf"/>
</dbReference>
<evidence type="ECO:0000256" key="1">
    <source>
        <dbReference type="SAM" id="MobiDB-lite"/>
    </source>
</evidence>
<evidence type="ECO:0000313" key="4">
    <source>
        <dbReference type="Proteomes" id="UP000278807"/>
    </source>
</evidence>
<dbReference type="GO" id="GO:0007165">
    <property type="term" value="P:signal transduction"/>
    <property type="evidence" value="ECO:0007669"/>
    <property type="project" value="InterPro"/>
</dbReference>
<accession>A0A0R3T445</accession>
<dbReference type="WBParaSite" id="HNAJ_0000182301-mRNA-1">
    <property type="protein sequence ID" value="HNAJ_0000182301-mRNA-1"/>
    <property type="gene ID" value="HNAJ_0000182301"/>
</dbReference>
<sequence>MMESNIQLQADLDRIFSQSPKLNLSSDDTKQHFSDLRKRSTTMTYTMSCDPDVVRITSSDNCVNYFKSALDYIMEELPYLLSKRFEVHFFHNFKSLCVALWNFTDKSCDLCNRFVLADAHRSLWKLLSSSEISSSFSLYNGAILLALCALGILHNILQYCPRARDDYRDWEGIEILEPYVADASASKECSKHLISLKTAALFTLAAIVNENENVPAITADQGVLNYILNTLNDSLQSPPDYYSATYGFHAAEVFVCLGCLARLESNKKSLVDKNALDYISTALQISLRVKNGFSNAASKSATTSRHSYRFSEDTLAKEAMDLLWFLSCLPEARERLKETSDLYKLCVQFNDTRFTAECRKSVQALFCILSQHLSLFDESGKLSACAITTSPKPRGHVMISYNNKSQHIVSKLKQALVLRGWNVWIYKEHCQHGSFLQQMAQAVFDAAAMILCLSSEYNASCHCVKEVISGYDNRIPQVPVILEPDYTAINYIRFVITGVQRVKLYNDSQVEDAADKLTEQLRHYGVIREGTNLNQTRPPPTTLSVRNPPPSLSISSSKRHQRSHSDCLGGTFVKCPPPRSDQTSISTEASASLTPLAQNPAKDFHCSSRQLKGSSLAHPPPNLERLVIGSSGVSPRSQRCDGAPGGAYFFNSTSQIDTASCSSAVTGVMGSAIIQLPSAFESYLVEQVPSKAVRSWQEEQVRAWLTEYSLEHYAHAFAHITGIQLYELAWQRIRGCDSFFRNLAFTLHMPLYEQLLLSSALANLHNYPDPSSSCTSSPPS</sequence>
<dbReference type="OrthoDB" id="2148946at2759"/>
<dbReference type="SUPFAM" id="SSF52200">
    <property type="entry name" value="Toll/Interleukin receptor TIR domain"/>
    <property type="match status" value="1"/>
</dbReference>
<evidence type="ECO:0000313" key="5">
    <source>
        <dbReference type="WBParaSite" id="HNAJ_0000182301-mRNA-1"/>
    </source>
</evidence>
<evidence type="ECO:0000259" key="2">
    <source>
        <dbReference type="Pfam" id="PF13676"/>
    </source>
</evidence>